<proteinExistence type="predicted"/>
<sequence length="458" mass="51910">MIDLNEVPEENMPDFAFVHDMNILDPLYCTQQSITLGGADNAEFVAESPNPVAAHNASAHVAQTMPTDMGATVEETTHPAVATETDEHTLVDTNTGGGTGGTVGNSLADLVGENDDEAWSQPKEPYVGMRFDTLEGAKEHYNAYALQLGFSIKMNTTRRTGDTRMLVKQQFVCNKFRKPTEDDGGAEKPPVLDKNIDQAEHVDEDDDIVFFDDESKLKKKSKKRKRDKIIQTGCKAKMVVKLVDGHWEVVYYVGEHNHKLVDKPSLKKYLRSHQGIPPEERAFLTHLHNCNLTTGRMMHIMSDFYGTELIVPYGTKHITKLKTMLNKHATKEGDMIDTAAYFKDQQRDDPDFFYKIKYDEEDRVENIFWVDGAARKAYVEAYHDYISFDTTYMTNMYNMPFAPFIGINRHGQLFMLGCGFVRQEMASSFDWLFETFLEAMNGITPTNIITDQDIAMAQ</sequence>
<name>A0A7H4LPJ1_WHEAT</name>
<evidence type="ECO:0000313" key="4">
    <source>
        <dbReference type="EMBL" id="SPT20530.1"/>
    </source>
</evidence>
<dbReference type="EMBL" id="LS480641">
    <property type="protein sequence ID" value="SPT20530.1"/>
    <property type="molecule type" value="Genomic_DNA"/>
</dbReference>
<dbReference type="Pfam" id="PF03101">
    <property type="entry name" value="FAR1"/>
    <property type="match status" value="1"/>
</dbReference>
<feature type="domain" description="MULE transposase" evidence="3">
    <location>
        <begin position="386"/>
        <end position="457"/>
    </location>
</feature>
<dbReference type="InterPro" id="IPR004330">
    <property type="entry name" value="FAR1_DNA_bnd_dom"/>
</dbReference>
<feature type="region of interest" description="Disordered" evidence="1">
    <location>
        <begin position="177"/>
        <end position="198"/>
    </location>
</feature>
<evidence type="ECO:0000313" key="5">
    <source>
        <dbReference type="Proteomes" id="UP000280104"/>
    </source>
</evidence>
<dbReference type="Pfam" id="PF10551">
    <property type="entry name" value="MULE"/>
    <property type="match status" value="1"/>
</dbReference>
<evidence type="ECO:0000259" key="3">
    <source>
        <dbReference type="Pfam" id="PF10551"/>
    </source>
</evidence>
<dbReference type="PANTHER" id="PTHR47718">
    <property type="entry name" value="OS01G0519700 PROTEIN"/>
    <property type="match status" value="1"/>
</dbReference>
<gene>
    <name evidence="4" type="ORF">CAMPLR22A2D_LOCUS5163</name>
</gene>
<dbReference type="InterPro" id="IPR018289">
    <property type="entry name" value="MULE_transposase_dom"/>
</dbReference>
<dbReference type="AlphaFoldDB" id="A0A7H4LPJ1"/>
<dbReference type="PANTHER" id="PTHR47718:SF4">
    <property type="entry name" value="PROTEIN FAR1-RELATED SEQUENCE"/>
    <property type="match status" value="1"/>
</dbReference>
<evidence type="ECO:0000256" key="1">
    <source>
        <dbReference type="SAM" id="MobiDB-lite"/>
    </source>
</evidence>
<feature type="domain" description="FAR1" evidence="2">
    <location>
        <begin position="218"/>
        <end position="261"/>
    </location>
</feature>
<dbReference type="Proteomes" id="UP000280104">
    <property type="component" value="Chromosome II"/>
</dbReference>
<evidence type="ECO:0000259" key="2">
    <source>
        <dbReference type="Pfam" id="PF03101"/>
    </source>
</evidence>
<reference evidence="4 5" key="1">
    <citation type="submission" date="2018-05" db="EMBL/GenBank/DDBJ databases">
        <authorList>
            <person name="Thind KAUR A."/>
        </authorList>
    </citation>
    <scope>NUCLEOTIDE SEQUENCE [LARGE SCALE GENOMIC DNA]</scope>
</reference>
<accession>A0A7H4LPJ1</accession>
<protein>
    <submittedName>
        <fullName evidence="4">Uncharacterized protein</fullName>
    </submittedName>
</protein>
<organism evidence="4 5">
    <name type="scientific">Triticum aestivum</name>
    <name type="common">Wheat</name>
    <dbReference type="NCBI Taxonomy" id="4565"/>
    <lineage>
        <taxon>Eukaryota</taxon>
        <taxon>Viridiplantae</taxon>
        <taxon>Streptophyta</taxon>
        <taxon>Embryophyta</taxon>
        <taxon>Tracheophyta</taxon>
        <taxon>Spermatophyta</taxon>
        <taxon>Magnoliopsida</taxon>
        <taxon>Liliopsida</taxon>
        <taxon>Poales</taxon>
        <taxon>Poaceae</taxon>
        <taxon>BOP clade</taxon>
        <taxon>Pooideae</taxon>
        <taxon>Triticodae</taxon>
        <taxon>Triticeae</taxon>
        <taxon>Triticinae</taxon>
        <taxon>Triticum</taxon>
    </lineage>
</organism>